<proteinExistence type="predicted"/>
<evidence type="ECO:0000256" key="1">
    <source>
        <dbReference type="SAM" id="MobiDB-lite"/>
    </source>
</evidence>
<evidence type="ECO:0000313" key="2">
    <source>
        <dbReference type="EMBL" id="KAK1263519.1"/>
    </source>
</evidence>
<organism evidence="2 3">
    <name type="scientific">Acorus gramineus</name>
    <name type="common">Dwarf sweet flag</name>
    <dbReference type="NCBI Taxonomy" id="55184"/>
    <lineage>
        <taxon>Eukaryota</taxon>
        <taxon>Viridiplantae</taxon>
        <taxon>Streptophyta</taxon>
        <taxon>Embryophyta</taxon>
        <taxon>Tracheophyta</taxon>
        <taxon>Spermatophyta</taxon>
        <taxon>Magnoliopsida</taxon>
        <taxon>Liliopsida</taxon>
        <taxon>Acoraceae</taxon>
        <taxon>Acorus</taxon>
    </lineage>
</organism>
<comment type="caution">
    <text evidence="2">The sequence shown here is derived from an EMBL/GenBank/DDBJ whole genome shotgun (WGS) entry which is preliminary data.</text>
</comment>
<dbReference type="GO" id="GO:0042752">
    <property type="term" value="P:regulation of circadian rhythm"/>
    <property type="evidence" value="ECO:0007669"/>
    <property type="project" value="InterPro"/>
</dbReference>
<feature type="compositionally biased region" description="Basic and acidic residues" evidence="1">
    <location>
        <begin position="202"/>
        <end position="212"/>
    </location>
</feature>
<sequence>MFSYFFILFFHSFIHSNKIDQKLDIFLVLLLKISREMNSDPDLNPAAEMDGSAVGVSGVTSEGCLVRAEEESFHVAEPSSMEWTNEKHSLYLNSIEASFVNQLYSHGGQSKSMLAWLSRTHKPLVPESSQSNSCSRVPSSQFKVLHKGCWKKLDFERDPSCLDQRNENQLLAENPWVQHFMSSSAVRGSDVGSCNHLEKEMSGQNFEQKDSGDCGGGERLSSTRRKRRLKHSDSANAFSRDQVVPHGRHPKMASCSENDSMKKNHGECPRMKPEKNIDFMGIE</sequence>
<keyword evidence="3" id="KW-1185">Reference proteome</keyword>
<gene>
    <name evidence="2" type="ORF">QJS04_geneDACA018565</name>
</gene>
<feature type="compositionally biased region" description="Basic and acidic residues" evidence="1">
    <location>
        <begin position="259"/>
        <end position="277"/>
    </location>
</feature>
<reference evidence="2" key="2">
    <citation type="submission" date="2023-06" db="EMBL/GenBank/DDBJ databases">
        <authorList>
            <person name="Ma L."/>
            <person name="Liu K.-W."/>
            <person name="Li Z."/>
            <person name="Hsiao Y.-Y."/>
            <person name="Qi Y."/>
            <person name="Fu T."/>
            <person name="Tang G."/>
            <person name="Zhang D."/>
            <person name="Sun W.-H."/>
            <person name="Liu D.-K."/>
            <person name="Li Y."/>
            <person name="Chen G.-Z."/>
            <person name="Liu X.-D."/>
            <person name="Liao X.-Y."/>
            <person name="Jiang Y.-T."/>
            <person name="Yu X."/>
            <person name="Hao Y."/>
            <person name="Huang J."/>
            <person name="Zhao X.-W."/>
            <person name="Ke S."/>
            <person name="Chen Y.-Y."/>
            <person name="Wu W.-L."/>
            <person name="Hsu J.-L."/>
            <person name="Lin Y.-F."/>
            <person name="Huang M.-D."/>
            <person name="Li C.-Y."/>
            <person name="Huang L."/>
            <person name="Wang Z.-W."/>
            <person name="Zhao X."/>
            <person name="Zhong W.-Y."/>
            <person name="Peng D.-H."/>
            <person name="Ahmad S."/>
            <person name="Lan S."/>
            <person name="Zhang J.-S."/>
            <person name="Tsai W.-C."/>
            <person name="Van De Peer Y."/>
            <person name="Liu Z.-J."/>
        </authorList>
    </citation>
    <scope>NUCLEOTIDE SEQUENCE</scope>
    <source>
        <strain evidence="2">SCP</strain>
        <tissue evidence="2">Leaves</tissue>
    </source>
</reference>
<dbReference type="Proteomes" id="UP001179952">
    <property type="component" value="Unassembled WGS sequence"/>
</dbReference>
<accession>A0AAV9AGQ0</accession>
<feature type="region of interest" description="Disordered" evidence="1">
    <location>
        <begin position="202"/>
        <end position="283"/>
    </location>
</feature>
<dbReference type="AlphaFoldDB" id="A0AAV9AGQ0"/>
<evidence type="ECO:0000313" key="3">
    <source>
        <dbReference type="Proteomes" id="UP001179952"/>
    </source>
</evidence>
<dbReference type="GO" id="GO:0009409">
    <property type="term" value="P:response to cold"/>
    <property type="evidence" value="ECO:0007669"/>
    <property type="project" value="InterPro"/>
</dbReference>
<name>A0AAV9AGQ0_ACOGR</name>
<dbReference type="EMBL" id="JAUJYN010000009">
    <property type="protein sequence ID" value="KAK1263519.1"/>
    <property type="molecule type" value="Genomic_DNA"/>
</dbReference>
<dbReference type="InterPro" id="IPR044678">
    <property type="entry name" value="COR27/28"/>
</dbReference>
<protein>
    <submittedName>
        <fullName evidence="2">Uncharacterized protein</fullName>
    </submittedName>
</protein>
<dbReference type="PANTHER" id="PTHR33676">
    <property type="entry name" value="COLD REGULATED PROTEIN 27"/>
    <property type="match status" value="1"/>
</dbReference>
<dbReference type="PANTHER" id="PTHR33676:SF3">
    <property type="entry name" value="COLD-REGULATED PROTEIN 27"/>
    <property type="match status" value="1"/>
</dbReference>
<reference evidence="2" key="1">
    <citation type="journal article" date="2023" name="Nat. Commun.">
        <title>Diploid and tetraploid genomes of Acorus and the evolution of monocots.</title>
        <authorList>
            <person name="Ma L."/>
            <person name="Liu K.W."/>
            <person name="Li Z."/>
            <person name="Hsiao Y.Y."/>
            <person name="Qi Y."/>
            <person name="Fu T."/>
            <person name="Tang G.D."/>
            <person name="Zhang D."/>
            <person name="Sun W.H."/>
            <person name="Liu D.K."/>
            <person name="Li Y."/>
            <person name="Chen G.Z."/>
            <person name="Liu X.D."/>
            <person name="Liao X.Y."/>
            <person name="Jiang Y.T."/>
            <person name="Yu X."/>
            <person name="Hao Y."/>
            <person name="Huang J."/>
            <person name="Zhao X.W."/>
            <person name="Ke S."/>
            <person name="Chen Y.Y."/>
            <person name="Wu W.L."/>
            <person name="Hsu J.L."/>
            <person name="Lin Y.F."/>
            <person name="Huang M.D."/>
            <person name="Li C.Y."/>
            <person name="Huang L."/>
            <person name="Wang Z.W."/>
            <person name="Zhao X."/>
            <person name="Zhong W.Y."/>
            <person name="Peng D.H."/>
            <person name="Ahmad S."/>
            <person name="Lan S."/>
            <person name="Zhang J.S."/>
            <person name="Tsai W.C."/>
            <person name="Van de Peer Y."/>
            <person name="Liu Z.J."/>
        </authorList>
    </citation>
    <scope>NUCLEOTIDE SEQUENCE</scope>
    <source>
        <strain evidence="2">SCP</strain>
    </source>
</reference>